<keyword evidence="2" id="KW-1133">Transmembrane helix</keyword>
<dbReference type="EMBL" id="KN847322">
    <property type="protein sequence ID" value="KIW50623.1"/>
    <property type="molecule type" value="Genomic_DNA"/>
</dbReference>
<feature type="transmembrane region" description="Helical" evidence="2">
    <location>
        <begin position="6"/>
        <end position="25"/>
    </location>
</feature>
<sequence length="88" mass="10219">MTPTGAFAFYAGLNLVAWFMIFSFVRETKQLTLEELDQVFSVPTKGFITYELTVSLPYFIKRHIFRQRIAKPPPIIERAEKAETFLEA</sequence>
<organism evidence="3 4">
    <name type="scientific">Exophiala xenobiotica</name>
    <dbReference type="NCBI Taxonomy" id="348802"/>
    <lineage>
        <taxon>Eukaryota</taxon>
        <taxon>Fungi</taxon>
        <taxon>Dikarya</taxon>
        <taxon>Ascomycota</taxon>
        <taxon>Pezizomycotina</taxon>
        <taxon>Eurotiomycetes</taxon>
        <taxon>Chaetothyriomycetidae</taxon>
        <taxon>Chaetothyriales</taxon>
        <taxon>Herpotrichiellaceae</taxon>
        <taxon>Exophiala</taxon>
    </lineage>
</organism>
<dbReference type="GeneID" id="25331322"/>
<dbReference type="Gene3D" id="1.20.1250.20">
    <property type="entry name" value="MFS general substrate transporter like domains"/>
    <property type="match status" value="1"/>
</dbReference>
<evidence type="ECO:0000313" key="3">
    <source>
        <dbReference type="EMBL" id="KIW50623.1"/>
    </source>
</evidence>
<evidence type="ECO:0000256" key="2">
    <source>
        <dbReference type="SAM" id="Phobius"/>
    </source>
</evidence>
<dbReference type="STRING" id="348802.A0A0D2E5A5"/>
<dbReference type="GO" id="GO:0022857">
    <property type="term" value="F:transmembrane transporter activity"/>
    <property type="evidence" value="ECO:0007669"/>
    <property type="project" value="TreeGrafter"/>
</dbReference>
<dbReference type="PANTHER" id="PTHR48020:SF13">
    <property type="entry name" value="MAJOR FACILITATOR SUPERFAMILY (MFS) PROFILE DOMAIN-CONTAINING PROTEIN"/>
    <property type="match status" value="1"/>
</dbReference>
<dbReference type="RefSeq" id="XP_013311207.1">
    <property type="nucleotide sequence ID" value="XM_013455753.1"/>
</dbReference>
<evidence type="ECO:0000313" key="4">
    <source>
        <dbReference type="Proteomes" id="UP000054342"/>
    </source>
</evidence>
<dbReference type="Proteomes" id="UP000054342">
    <property type="component" value="Unassembled WGS sequence"/>
</dbReference>
<evidence type="ECO:0000256" key="1">
    <source>
        <dbReference type="ARBA" id="ARBA00022448"/>
    </source>
</evidence>
<evidence type="ECO:0008006" key="5">
    <source>
        <dbReference type="Google" id="ProtNLM"/>
    </source>
</evidence>
<dbReference type="HOGENOM" id="CLU_190113_0_0_1"/>
<dbReference type="InterPro" id="IPR036259">
    <property type="entry name" value="MFS_trans_sf"/>
</dbReference>
<keyword evidence="2" id="KW-0812">Transmembrane</keyword>
<keyword evidence="4" id="KW-1185">Reference proteome</keyword>
<keyword evidence="1" id="KW-0813">Transport</keyword>
<dbReference type="PANTHER" id="PTHR48020">
    <property type="entry name" value="PROTON MYO-INOSITOL COTRANSPORTER"/>
    <property type="match status" value="1"/>
</dbReference>
<proteinExistence type="predicted"/>
<gene>
    <name evidence="3" type="ORF">PV05_09414</name>
</gene>
<name>A0A0D2E5A5_9EURO</name>
<dbReference type="OrthoDB" id="5290825at2759"/>
<accession>A0A0D2E5A5</accession>
<protein>
    <recommendedName>
        <fullName evidence="5">Major facilitator superfamily (MFS) profile domain-containing protein</fullName>
    </recommendedName>
</protein>
<dbReference type="InterPro" id="IPR050814">
    <property type="entry name" value="Myo-inositol_Transporter"/>
</dbReference>
<keyword evidence="2" id="KW-0472">Membrane</keyword>
<dbReference type="AlphaFoldDB" id="A0A0D2E5A5"/>
<dbReference type="GO" id="GO:0016020">
    <property type="term" value="C:membrane"/>
    <property type="evidence" value="ECO:0007669"/>
    <property type="project" value="TreeGrafter"/>
</dbReference>
<reference evidence="3 4" key="1">
    <citation type="submission" date="2015-01" db="EMBL/GenBank/DDBJ databases">
        <title>The Genome Sequence of Exophiala xenobiotica CBS118157.</title>
        <authorList>
            <consortium name="The Broad Institute Genomics Platform"/>
            <person name="Cuomo C."/>
            <person name="de Hoog S."/>
            <person name="Gorbushina A."/>
            <person name="Stielow B."/>
            <person name="Teixiera M."/>
            <person name="Abouelleil A."/>
            <person name="Chapman S.B."/>
            <person name="Priest M."/>
            <person name="Young S.K."/>
            <person name="Wortman J."/>
            <person name="Nusbaum C."/>
            <person name="Birren B."/>
        </authorList>
    </citation>
    <scope>NUCLEOTIDE SEQUENCE [LARGE SCALE GENOMIC DNA]</scope>
    <source>
        <strain evidence="3 4">CBS 118157</strain>
    </source>
</reference>